<dbReference type="EMBL" id="BMLX01000001">
    <property type="protein sequence ID" value="GGP19006.1"/>
    <property type="molecule type" value="Genomic_DNA"/>
</dbReference>
<gene>
    <name evidence="9 12" type="primary">pyrG</name>
    <name evidence="12" type="ORF">GCM10010970_08470</name>
</gene>
<feature type="domain" description="CTP synthase N-terminal" evidence="11">
    <location>
        <begin position="3"/>
        <end position="265"/>
    </location>
</feature>
<feature type="binding site" evidence="9">
    <location>
        <begin position="186"/>
        <end position="191"/>
    </location>
    <ligand>
        <name>UTP</name>
        <dbReference type="ChEBI" id="CHEBI:46398"/>
    </ligand>
</feature>
<dbReference type="SUPFAM" id="SSF52540">
    <property type="entry name" value="P-loop containing nucleoside triphosphate hydrolases"/>
    <property type="match status" value="1"/>
</dbReference>
<feature type="binding site" evidence="9">
    <location>
        <position position="222"/>
    </location>
    <ligand>
        <name>UTP</name>
        <dbReference type="ChEBI" id="CHEBI:46398"/>
    </ligand>
</feature>
<evidence type="ECO:0000259" key="10">
    <source>
        <dbReference type="Pfam" id="PF00117"/>
    </source>
</evidence>
<dbReference type="InterPro" id="IPR017456">
    <property type="entry name" value="CTP_synthase_N"/>
</dbReference>
<comment type="catalytic activity">
    <reaction evidence="9">
        <text>L-glutamine + H2O = L-glutamate + NH4(+)</text>
        <dbReference type="Rhea" id="RHEA:15889"/>
        <dbReference type="ChEBI" id="CHEBI:15377"/>
        <dbReference type="ChEBI" id="CHEBI:28938"/>
        <dbReference type="ChEBI" id="CHEBI:29985"/>
        <dbReference type="ChEBI" id="CHEBI:58359"/>
    </reaction>
</comment>
<dbReference type="HAMAP" id="MF_01227">
    <property type="entry name" value="PyrG"/>
    <property type="match status" value="1"/>
</dbReference>
<sequence length="550" mass="60722">MTKYIFVTGGVVSSLGKGIAAASLAAILESRGLKVTMMKLDPYINVDPGTMSPMQHGEVFVTEDGAETDLDLGHYERFIHSKMKKRNNFTTGQIYESVIKKERRGDYLGKTVQVIPHITDEIKSFIDAGANDAQLAVIEVGGTVGDIESLPFLEAIRQMGVTLGRENTCFVHLSYVPYIAAAGEIKTKPTQHSVKELREIGIQPDVLICRADRIVPDDERKKIALFTNVSERAVISCPDMPSIYQIPSVLSNQGIDEIICKQLQLDLPPANLATWDKIVHAIQNPQQTVHIAMVGKYVDLTESYKSLIEALKHAGIHTGSEVKIDFIDSESLETEGVDVLKNVDAILVPGGFGKRGVEGKIRAVKYARENNVPYLGICLGMQIALIEYARDMADMSGANSTEFDLETDFPVVALIDEWVNHDGKIEKRDENSNMGGTMRLGAQECRLDDGSLAAKIYGAGTITERHRHRYEVNNHYLPRLEAAGLKISGKSTGAEQLVETIELPEHRWFFACQFHPEFTSTPRDGHPLFKAYIEAAIANAREHGREGVSC</sequence>
<feature type="binding site" evidence="9">
    <location>
        <position position="13"/>
    </location>
    <ligand>
        <name>CTP</name>
        <dbReference type="ChEBI" id="CHEBI:37563"/>
        <note>allosteric inhibitor</note>
    </ligand>
</feature>
<comment type="subunit">
    <text evidence="9">Homotetramer.</text>
</comment>
<comment type="caution">
    <text evidence="9">Lacks conserved residue(s) required for the propagation of feature annotation.</text>
</comment>
<protein>
    <recommendedName>
        <fullName evidence="9">CTP synthase</fullName>
        <ecNumber evidence="9">6.3.4.2</ecNumber>
    </recommendedName>
    <alternativeName>
        <fullName evidence="9">Cytidine 5'-triphosphate synthase</fullName>
    </alternativeName>
    <alternativeName>
        <fullName evidence="9">Cytidine triphosphate synthetase</fullName>
        <shortName evidence="9">CTP synthetase</shortName>
        <shortName evidence="9">CTPS</shortName>
    </alternativeName>
    <alternativeName>
        <fullName evidence="9">UTP--ammonia ligase</fullName>
    </alternativeName>
</protein>
<comment type="similarity">
    <text evidence="2 9">Belongs to the CTP synthase family.</text>
</comment>
<evidence type="ECO:0000259" key="11">
    <source>
        <dbReference type="Pfam" id="PF06418"/>
    </source>
</evidence>
<feature type="binding site" evidence="9">
    <location>
        <position position="13"/>
    </location>
    <ligand>
        <name>UTP</name>
        <dbReference type="ChEBI" id="CHEBI:46398"/>
    </ligand>
</feature>
<dbReference type="PANTHER" id="PTHR11550:SF0">
    <property type="entry name" value="CTP SYNTHASE-RELATED"/>
    <property type="match status" value="1"/>
</dbReference>
<keyword evidence="4 9" id="KW-0547">Nucleotide-binding</keyword>
<feature type="binding site" evidence="9">
    <location>
        <begin position="146"/>
        <end position="148"/>
    </location>
    <ligand>
        <name>CTP</name>
        <dbReference type="ChEBI" id="CHEBI:37563"/>
        <note>allosteric inhibitor</note>
    </ligand>
</feature>
<feature type="region of interest" description="Amidoligase domain" evidence="9">
    <location>
        <begin position="1"/>
        <end position="265"/>
    </location>
</feature>
<evidence type="ECO:0000256" key="8">
    <source>
        <dbReference type="ARBA" id="ARBA00047781"/>
    </source>
</evidence>
<keyword evidence="9" id="KW-0479">Metal-binding</keyword>
<name>A0ABQ2P5W0_9NEIS</name>
<keyword evidence="5 9" id="KW-0067">ATP-binding</keyword>
<comment type="catalytic activity">
    <reaction evidence="8 9">
        <text>UTP + L-glutamine + ATP + H2O = CTP + L-glutamate + ADP + phosphate + 2 H(+)</text>
        <dbReference type="Rhea" id="RHEA:26426"/>
        <dbReference type="ChEBI" id="CHEBI:15377"/>
        <dbReference type="ChEBI" id="CHEBI:15378"/>
        <dbReference type="ChEBI" id="CHEBI:29985"/>
        <dbReference type="ChEBI" id="CHEBI:30616"/>
        <dbReference type="ChEBI" id="CHEBI:37563"/>
        <dbReference type="ChEBI" id="CHEBI:43474"/>
        <dbReference type="ChEBI" id="CHEBI:46398"/>
        <dbReference type="ChEBI" id="CHEBI:58359"/>
        <dbReference type="ChEBI" id="CHEBI:456216"/>
        <dbReference type="EC" id="6.3.4.2"/>
    </reaction>
</comment>
<feature type="binding site" evidence="9">
    <location>
        <position position="351"/>
    </location>
    <ligand>
        <name>L-glutamine</name>
        <dbReference type="ChEBI" id="CHEBI:58359"/>
    </ligand>
</feature>
<feature type="binding site" evidence="9">
    <location>
        <position position="71"/>
    </location>
    <ligand>
        <name>ATP</name>
        <dbReference type="ChEBI" id="CHEBI:30616"/>
    </ligand>
</feature>
<dbReference type="InterPro" id="IPR017926">
    <property type="entry name" value="GATASE"/>
</dbReference>
<organism evidence="12 13">
    <name type="scientific">Silvimonas iriomotensis</name>
    <dbReference type="NCBI Taxonomy" id="449662"/>
    <lineage>
        <taxon>Bacteria</taxon>
        <taxon>Pseudomonadati</taxon>
        <taxon>Pseudomonadota</taxon>
        <taxon>Betaproteobacteria</taxon>
        <taxon>Neisseriales</taxon>
        <taxon>Chitinibacteraceae</taxon>
        <taxon>Silvimonas</taxon>
    </lineage>
</organism>
<reference evidence="13" key="1">
    <citation type="journal article" date="2019" name="Int. J. Syst. Evol. Microbiol.">
        <title>The Global Catalogue of Microorganisms (GCM) 10K type strain sequencing project: providing services to taxonomists for standard genome sequencing and annotation.</title>
        <authorList>
            <consortium name="The Broad Institute Genomics Platform"/>
            <consortium name="The Broad Institute Genome Sequencing Center for Infectious Disease"/>
            <person name="Wu L."/>
            <person name="Ma J."/>
        </authorList>
    </citation>
    <scope>NUCLEOTIDE SEQUENCE [LARGE SCALE GENOMIC DNA]</scope>
    <source>
        <strain evidence="13">CGMCC 1.8859</strain>
    </source>
</reference>
<evidence type="ECO:0000313" key="12">
    <source>
        <dbReference type="EMBL" id="GGP19006.1"/>
    </source>
</evidence>
<feature type="binding site" evidence="9">
    <location>
        <position position="139"/>
    </location>
    <ligand>
        <name>Mg(2+)</name>
        <dbReference type="ChEBI" id="CHEBI:18420"/>
    </ligand>
</feature>
<dbReference type="CDD" id="cd01746">
    <property type="entry name" value="GATase1_CTP_Synthase"/>
    <property type="match status" value="1"/>
</dbReference>
<feature type="binding site" evidence="9">
    <location>
        <position position="469"/>
    </location>
    <ligand>
        <name>L-glutamine</name>
        <dbReference type="ChEBI" id="CHEBI:58359"/>
    </ligand>
</feature>
<comment type="miscellaneous">
    <text evidence="9">CTPSs have evolved a hybrid strategy for distinguishing between UTP and CTP. The overlapping regions of the product feedback inhibitory and substrate sites recognize a common feature in both compounds, the triphosphate moiety. To differentiate isosteric substrate and product pyrimidine rings, an additional pocket far from the expected kinase/ligase catalytic site, specifically recognizes the cytosine and ribose portions of the product inhibitor.</text>
</comment>
<feature type="active site" evidence="9">
    <location>
        <position position="517"/>
    </location>
</feature>
<accession>A0ABQ2P5W0</accession>
<dbReference type="RefSeq" id="WP_188702652.1">
    <property type="nucleotide sequence ID" value="NZ_BMLX01000001.1"/>
</dbReference>
<dbReference type="CDD" id="cd03113">
    <property type="entry name" value="CTPS_N"/>
    <property type="match status" value="1"/>
</dbReference>
<dbReference type="InterPro" id="IPR004468">
    <property type="entry name" value="CTP_synthase"/>
</dbReference>
<dbReference type="InterPro" id="IPR033828">
    <property type="entry name" value="GATase1_CTP_Synthase"/>
</dbReference>
<proteinExistence type="inferred from homology"/>
<keyword evidence="7 9" id="KW-0665">Pyrimidine biosynthesis</keyword>
<evidence type="ECO:0000256" key="5">
    <source>
        <dbReference type="ARBA" id="ARBA00022840"/>
    </source>
</evidence>
<keyword evidence="6 9" id="KW-0315">Glutamine amidotransferase</keyword>
<dbReference type="PANTHER" id="PTHR11550">
    <property type="entry name" value="CTP SYNTHASE"/>
    <property type="match status" value="1"/>
</dbReference>
<dbReference type="PROSITE" id="PS51273">
    <property type="entry name" value="GATASE_TYPE_1"/>
    <property type="match status" value="1"/>
</dbReference>
<keyword evidence="13" id="KW-1185">Reference proteome</keyword>
<dbReference type="Gene3D" id="3.40.50.300">
    <property type="entry name" value="P-loop containing nucleotide triphosphate hydrolases"/>
    <property type="match status" value="1"/>
</dbReference>
<dbReference type="InterPro" id="IPR027417">
    <property type="entry name" value="P-loop_NTPase"/>
</dbReference>
<evidence type="ECO:0000256" key="2">
    <source>
        <dbReference type="ARBA" id="ARBA00007533"/>
    </source>
</evidence>
<comment type="function">
    <text evidence="9">Catalyzes the ATP-dependent amination of UTP to CTP with either L-glutamine or ammonia as the source of nitrogen. Regulates intracellular CTP levels through interactions with the four ribonucleotide triphosphates.</text>
</comment>
<keyword evidence="9" id="KW-0460">Magnesium</keyword>
<feature type="active site" description="Nucleophile; for glutamine hydrolysis" evidence="9">
    <location>
        <position position="378"/>
    </location>
</feature>
<dbReference type="EC" id="6.3.4.2" evidence="9"/>
<comment type="activity regulation">
    <text evidence="9">Allosterically activated by GTP, when glutamine is the substrate; GTP has no effect on the reaction when ammonia is the substrate. The allosteric effector GTP functions by stabilizing the protein conformation that binds the tetrahedral intermediate(s) formed during glutamine hydrolysis. Inhibited by the product CTP, via allosteric rather than competitive inhibition.</text>
</comment>
<dbReference type="Pfam" id="PF00117">
    <property type="entry name" value="GATase"/>
    <property type="match status" value="1"/>
</dbReference>
<comment type="catalytic activity">
    <reaction evidence="9">
        <text>UTP + NH4(+) + ATP = CTP + ADP + phosphate + 2 H(+)</text>
        <dbReference type="Rhea" id="RHEA:16597"/>
        <dbReference type="ChEBI" id="CHEBI:15378"/>
        <dbReference type="ChEBI" id="CHEBI:28938"/>
        <dbReference type="ChEBI" id="CHEBI:30616"/>
        <dbReference type="ChEBI" id="CHEBI:37563"/>
        <dbReference type="ChEBI" id="CHEBI:43474"/>
        <dbReference type="ChEBI" id="CHEBI:46398"/>
        <dbReference type="ChEBI" id="CHEBI:456216"/>
    </reaction>
</comment>
<dbReference type="Gene3D" id="3.40.50.880">
    <property type="match status" value="1"/>
</dbReference>
<feature type="binding site" evidence="9">
    <location>
        <begin position="379"/>
        <end position="382"/>
    </location>
    <ligand>
        <name>L-glutamine</name>
        <dbReference type="ChEBI" id="CHEBI:58359"/>
    </ligand>
</feature>
<keyword evidence="3 9" id="KW-0436">Ligase</keyword>
<comment type="caution">
    <text evidence="12">The sequence shown here is derived from an EMBL/GenBank/DDBJ whole genome shotgun (WGS) entry which is preliminary data.</text>
</comment>
<evidence type="ECO:0000256" key="3">
    <source>
        <dbReference type="ARBA" id="ARBA00022598"/>
    </source>
</evidence>
<feature type="binding site" evidence="9">
    <location>
        <begin position="14"/>
        <end position="19"/>
    </location>
    <ligand>
        <name>ATP</name>
        <dbReference type="ChEBI" id="CHEBI:30616"/>
    </ligand>
</feature>
<evidence type="ECO:0000256" key="1">
    <source>
        <dbReference type="ARBA" id="ARBA00005171"/>
    </source>
</evidence>
<dbReference type="NCBIfam" id="NF003792">
    <property type="entry name" value="PRK05380.1"/>
    <property type="match status" value="1"/>
</dbReference>
<dbReference type="Pfam" id="PF06418">
    <property type="entry name" value="CTP_synth_N"/>
    <property type="match status" value="1"/>
</dbReference>
<dbReference type="SUPFAM" id="SSF52317">
    <property type="entry name" value="Class I glutamine amidotransferase-like"/>
    <property type="match status" value="1"/>
</dbReference>
<dbReference type="Proteomes" id="UP000637267">
    <property type="component" value="Unassembled WGS sequence"/>
</dbReference>
<evidence type="ECO:0000256" key="7">
    <source>
        <dbReference type="ARBA" id="ARBA00022975"/>
    </source>
</evidence>
<evidence type="ECO:0000256" key="6">
    <source>
        <dbReference type="ARBA" id="ARBA00022962"/>
    </source>
</evidence>
<evidence type="ECO:0000256" key="9">
    <source>
        <dbReference type="HAMAP-Rule" id="MF_01227"/>
    </source>
</evidence>
<evidence type="ECO:0000256" key="4">
    <source>
        <dbReference type="ARBA" id="ARBA00022741"/>
    </source>
</evidence>
<feature type="binding site" evidence="9">
    <location>
        <position position="71"/>
    </location>
    <ligand>
        <name>Mg(2+)</name>
        <dbReference type="ChEBI" id="CHEBI:18420"/>
    </ligand>
</feature>
<feature type="active site" evidence="9">
    <location>
        <position position="515"/>
    </location>
</feature>
<comment type="pathway">
    <text evidence="1 9">Pyrimidine metabolism; CTP biosynthesis via de novo pathway; CTP from UDP: step 2/2.</text>
</comment>
<evidence type="ECO:0000313" key="13">
    <source>
        <dbReference type="Proteomes" id="UP000637267"/>
    </source>
</evidence>
<feature type="domain" description="Glutamine amidotransferase" evidence="10">
    <location>
        <begin position="301"/>
        <end position="534"/>
    </location>
</feature>
<feature type="binding site" evidence="9">
    <location>
        <begin position="186"/>
        <end position="191"/>
    </location>
    <ligand>
        <name>CTP</name>
        <dbReference type="ChEBI" id="CHEBI:37563"/>
        <note>allosteric inhibitor</note>
    </ligand>
</feature>
<dbReference type="NCBIfam" id="TIGR00337">
    <property type="entry name" value="PyrG"/>
    <property type="match status" value="1"/>
</dbReference>
<feature type="binding site" evidence="9">
    <location>
        <position position="402"/>
    </location>
    <ligand>
        <name>L-glutamine</name>
        <dbReference type="ChEBI" id="CHEBI:58359"/>
    </ligand>
</feature>
<feature type="binding site" evidence="9">
    <location>
        <position position="222"/>
    </location>
    <ligand>
        <name>CTP</name>
        <dbReference type="ChEBI" id="CHEBI:37563"/>
        <note>allosteric inhibitor</note>
    </ligand>
</feature>
<dbReference type="InterPro" id="IPR029062">
    <property type="entry name" value="Class_I_gatase-like"/>
</dbReference>